<dbReference type="OrthoDB" id="6875571at2"/>
<dbReference type="AlphaFoldDB" id="A0A010RVU2"/>
<evidence type="ECO:0000259" key="2">
    <source>
        <dbReference type="Pfam" id="PF02510"/>
    </source>
</evidence>
<feature type="region of interest" description="Disordered" evidence="1">
    <location>
        <begin position="158"/>
        <end position="182"/>
    </location>
</feature>
<dbReference type="PATRIC" id="fig|1042209.11.peg.1102"/>
<dbReference type="InterPro" id="IPR056746">
    <property type="entry name" value="SPAN_dom"/>
</dbReference>
<evidence type="ECO:0000313" key="4">
    <source>
        <dbReference type="Proteomes" id="UP000022611"/>
    </source>
</evidence>
<reference evidence="3 4" key="1">
    <citation type="journal article" date="2011" name="J. Bacteriol.">
        <title>Draft genome sequence of the polycyclic aromatic hydrocarbon-degrading, genetically engineered bioluminescent bioreporter Pseudomonas fluorescens HK44.</title>
        <authorList>
            <person name="Chauhan A."/>
            <person name="Layton A.C."/>
            <person name="Williams D.E."/>
            <person name="Smartt A.E."/>
            <person name="Ripp S."/>
            <person name="Karpinets T.V."/>
            <person name="Brown S.D."/>
            <person name="Sayler G.S."/>
        </authorList>
    </citation>
    <scope>NUCLEOTIDE SEQUENCE [LARGE SCALE GENOMIC DNA]</scope>
    <source>
        <strain evidence="3 4">HK44</strain>
    </source>
</reference>
<comment type="caution">
    <text evidence="3">The sequence shown here is derived from an EMBL/GenBank/DDBJ whole genome shotgun (WGS) entry which is preliminary data.</text>
</comment>
<feature type="compositionally biased region" description="Polar residues" evidence="1">
    <location>
        <begin position="83"/>
        <end position="103"/>
    </location>
</feature>
<proteinExistence type="predicted"/>
<dbReference type="Pfam" id="PF02510">
    <property type="entry name" value="SPAN"/>
    <property type="match status" value="1"/>
</dbReference>
<gene>
    <name evidence="3" type="ORF">HK44_022805</name>
</gene>
<dbReference type="HOGENOM" id="CLU_946171_0_0_6"/>
<sequence length="315" mass="33665">MNDVSAISRLPVQPVEPDLDASTDELNDSLVPVEEDELPQGVLDLLATLIWRHRPMARTGSSAPPPSTASAKGDGAEIPVSQPKDQSTAQYQRPASLFDTPQQRPALWSGTPQQRPALLSDTPQQRPAALSGTPLQQPVQPRVALEIAVIEAAVQATGPDAQPLVSDGPSSADETAKPMSDPELRAGLPVAAIMRNIPAVVLPVAAPPQASPSLPPPEVALEEVAVSSRDFLQIPFSKGAASGQVTVTRIPGESAQNLLLSPSSAQVFDHLKEPFEQVRDPYWRLTDHGDEPHQQPDGRHQSPDDEQAEHQERPA</sequence>
<organism evidence="3 4">
    <name type="scientific">Pseudomonas fluorescens HK44</name>
    <dbReference type="NCBI Taxonomy" id="1042209"/>
    <lineage>
        <taxon>Bacteria</taxon>
        <taxon>Pseudomonadati</taxon>
        <taxon>Pseudomonadota</taxon>
        <taxon>Gammaproteobacteria</taxon>
        <taxon>Pseudomonadales</taxon>
        <taxon>Pseudomonadaceae</taxon>
        <taxon>Pseudomonas</taxon>
    </lineage>
</organism>
<dbReference type="EMBL" id="AFOY02000004">
    <property type="protein sequence ID" value="EXF96346.1"/>
    <property type="molecule type" value="Genomic_DNA"/>
</dbReference>
<feature type="compositionally biased region" description="Acidic residues" evidence="1">
    <location>
        <begin position="17"/>
        <end position="28"/>
    </location>
</feature>
<protein>
    <recommendedName>
        <fullName evidence="2">Surface presentation of antigen domain-containing protein</fullName>
    </recommendedName>
</protein>
<feature type="domain" description="Surface presentation of antigen" evidence="2">
    <location>
        <begin position="242"/>
        <end position="306"/>
    </location>
</feature>
<accession>A0A010RVU2</accession>
<name>A0A010RVU2_PSEFL</name>
<evidence type="ECO:0000313" key="3">
    <source>
        <dbReference type="EMBL" id="EXF96346.1"/>
    </source>
</evidence>
<evidence type="ECO:0000256" key="1">
    <source>
        <dbReference type="SAM" id="MobiDB-lite"/>
    </source>
</evidence>
<feature type="region of interest" description="Disordered" evidence="1">
    <location>
        <begin position="279"/>
        <end position="315"/>
    </location>
</feature>
<dbReference type="RefSeq" id="WP_019689493.1">
    <property type="nucleotide sequence ID" value="NZ_AFOY02000004.1"/>
</dbReference>
<feature type="region of interest" description="Disordered" evidence="1">
    <location>
        <begin position="1"/>
        <end position="28"/>
    </location>
</feature>
<dbReference type="Proteomes" id="UP000022611">
    <property type="component" value="Unassembled WGS sequence"/>
</dbReference>
<feature type="region of interest" description="Disordered" evidence="1">
    <location>
        <begin position="57"/>
        <end position="137"/>
    </location>
</feature>